<comment type="caution">
    <text evidence="2">The sequence shown here is derived from an EMBL/GenBank/DDBJ whole genome shotgun (WGS) entry which is preliminary data.</text>
</comment>
<gene>
    <name evidence="2" type="ORF">NITHO_640005</name>
</gene>
<evidence type="ECO:0008006" key="4">
    <source>
        <dbReference type="Google" id="ProtNLM"/>
    </source>
</evidence>
<dbReference type="SUPFAM" id="SSF111038">
    <property type="entry name" value="YjbQ-like"/>
    <property type="match status" value="1"/>
</dbReference>
<dbReference type="PANTHER" id="PTHR30615">
    <property type="entry name" value="UNCHARACTERIZED PROTEIN YJBQ-RELATED"/>
    <property type="match status" value="1"/>
</dbReference>
<evidence type="ECO:0000313" key="3">
    <source>
        <dbReference type="Proteomes" id="UP000004221"/>
    </source>
</evidence>
<dbReference type="NCBIfam" id="TIGR00149">
    <property type="entry name" value="TIGR00149_YjbQ"/>
    <property type="match status" value="1"/>
</dbReference>
<dbReference type="AlphaFoldDB" id="I4EMR2"/>
<dbReference type="RefSeq" id="WP_008481390.1">
    <property type="nucleotide sequence ID" value="NZ_CAGS01000601.1"/>
</dbReference>
<name>I4EMR2_9BACT</name>
<dbReference type="InterPro" id="IPR035917">
    <property type="entry name" value="YjbQ-like_sf"/>
</dbReference>
<sequence>MIRTTRVVVKIGGGYEMHDLTELVSGAIAESECRAGIVTVFVSHTTAAVTISEYEPGLIADIGPALERIAPAEIRYRHNALNHDDNAHSHLQSSIIGPSLVVPFDGGRLELGTWQRIVLIDGDTHPRDRQVVIQVMGE</sequence>
<accession>I4EMR2</accession>
<dbReference type="EMBL" id="CAGS01000601">
    <property type="protein sequence ID" value="CCF85975.1"/>
    <property type="molecule type" value="Genomic_DNA"/>
</dbReference>
<evidence type="ECO:0000256" key="1">
    <source>
        <dbReference type="ARBA" id="ARBA00005534"/>
    </source>
</evidence>
<keyword evidence="3" id="KW-1185">Reference proteome</keyword>
<dbReference type="PIRSF" id="PIRSF004681">
    <property type="entry name" value="UCP004681"/>
    <property type="match status" value="1"/>
</dbReference>
<dbReference type="OrthoDB" id="9801725at2"/>
<organism evidence="2 3">
    <name type="scientific">Nitrolancea hollandica Lb</name>
    <dbReference type="NCBI Taxonomy" id="1129897"/>
    <lineage>
        <taxon>Bacteria</taxon>
        <taxon>Pseudomonadati</taxon>
        <taxon>Thermomicrobiota</taxon>
        <taxon>Thermomicrobia</taxon>
        <taxon>Sphaerobacterales</taxon>
        <taxon>Sphaerobacterineae</taxon>
        <taxon>Sphaerobacteraceae</taxon>
        <taxon>Nitrolancea</taxon>
    </lineage>
</organism>
<dbReference type="Gene3D" id="2.60.120.460">
    <property type="entry name" value="YjbQ-like"/>
    <property type="match status" value="1"/>
</dbReference>
<evidence type="ECO:0000313" key="2">
    <source>
        <dbReference type="EMBL" id="CCF85975.1"/>
    </source>
</evidence>
<proteinExistence type="inferred from homology"/>
<dbReference type="PANTHER" id="PTHR30615:SF8">
    <property type="entry name" value="UPF0047 PROTEIN C4A8.02C"/>
    <property type="match status" value="1"/>
</dbReference>
<dbReference type="InterPro" id="IPR001602">
    <property type="entry name" value="UPF0047_YjbQ-like"/>
</dbReference>
<dbReference type="Proteomes" id="UP000004221">
    <property type="component" value="Unassembled WGS sequence"/>
</dbReference>
<comment type="similarity">
    <text evidence="1">Belongs to the UPF0047 family.</text>
</comment>
<protein>
    <recommendedName>
        <fullName evidence="4">Secondary thiamine-phosphate synthase enzyme</fullName>
    </recommendedName>
</protein>
<reference evidence="2 3" key="1">
    <citation type="journal article" date="2012" name="ISME J.">
        <title>Nitrification expanded: discovery, physiology and genomics of a nitrite-oxidizing bacterium from the phylum Chloroflexi.</title>
        <authorList>
            <person name="Sorokin D.Y."/>
            <person name="Lucker S."/>
            <person name="Vejmelkova D."/>
            <person name="Kostrikina N.A."/>
            <person name="Kleerebezem R."/>
            <person name="Rijpstra W.I."/>
            <person name="Damste J.S."/>
            <person name="Le Paslier D."/>
            <person name="Muyzer G."/>
            <person name="Wagner M."/>
            <person name="van Loosdrecht M.C."/>
            <person name="Daims H."/>
        </authorList>
    </citation>
    <scope>NUCLEOTIDE SEQUENCE [LARGE SCALE GENOMIC DNA]</scope>
    <source>
        <strain evidence="3">none</strain>
    </source>
</reference>
<dbReference type="Pfam" id="PF01894">
    <property type="entry name" value="YjbQ"/>
    <property type="match status" value="1"/>
</dbReference>